<dbReference type="InterPro" id="IPR037207">
    <property type="entry name" value="Nuop51_4Fe4S-bd_sf"/>
</dbReference>
<dbReference type="GO" id="GO:0010181">
    <property type="term" value="F:FMN binding"/>
    <property type="evidence" value="ECO:0007669"/>
    <property type="project" value="InterPro"/>
</dbReference>
<dbReference type="InterPro" id="IPR001949">
    <property type="entry name" value="NADH-UbQ_OxRdtase_51kDa_CS"/>
</dbReference>
<dbReference type="Pfam" id="PF10531">
    <property type="entry name" value="SLBB"/>
    <property type="match status" value="1"/>
</dbReference>
<evidence type="ECO:0000256" key="5">
    <source>
        <dbReference type="ARBA" id="ARBA00022630"/>
    </source>
</evidence>
<evidence type="ECO:0000256" key="4">
    <source>
        <dbReference type="ARBA" id="ARBA00022485"/>
    </source>
</evidence>
<dbReference type="InterPro" id="IPR011537">
    <property type="entry name" value="NADH-UbQ_OxRdtase_suF"/>
</dbReference>
<evidence type="ECO:0000313" key="15">
    <source>
        <dbReference type="Proteomes" id="UP000230790"/>
    </source>
</evidence>
<dbReference type="GO" id="GO:0046872">
    <property type="term" value="F:metal ion binding"/>
    <property type="evidence" value="ECO:0007669"/>
    <property type="project" value="UniProtKB-KW"/>
</dbReference>
<evidence type="ECO:0000256" key="11">
    <source>
        <dbReference type="ARBA" id="ARBA00023027"/>
    </source>
</evidence>
<comment type="cofactor">
    <cofactor evidence="1 12">
        <name>FMN</name>
        <dbReference type="ChEBI" id="CHEBI:58210"/>
    </cofactor>
</comment>
<feature type="domain" description="Rhodanese" evidence="13">
    <location>
        <begin position="19"/>
        <end position="39"/>
    </location>
</feature>
<dbReference type="SUPFAM" id="SSF142984">
    <property type="entry name" value="Nqo1 middle domain-like"/>
    <property type="match status" value="1"/>
</dbReference>
<evidence type="ECO:0000256" key="8">
    <source>
        <dbReference type="ARBA" id="ARBA00022967"/>
    </source>
</evidence>
<evidence type="ECO:0000256" key="7">
    <source>
        <dbReference type="ARBA" id="ARBA00022723"/>
    </source>
</evidence>
<dbReference type="PANTHER" id="PTHR43578">
    <property type="entry name" value="NADH-QUINONE OXIDOREDUCTASE SUBUNIT F"/>
    <property type="match status" value="1"/>
</dbReference>
<evidence type="ECO:0000256" key="1">
    <source>
        <dbReference type="ARBA" id="ARBA00001917"/>
    </source>
</evidence>
<dbReference type="InterPro" id="IPR001763">
    <property type="entry name" value="Rhodanese-like_dom"/>
</dbReference>
<dbReference type="GO" id="GO:0051287">
    <property type="term" value="F:NAD binding"/>
    <property type="evidence" value="ECO:0007669"/>
    <property type="project" value="UniProtKB-UniRule"/>
</dbReference>
<dbReference type="Gene3D" id="6.10.250.1450">
    <property type="match status" value="1"/>
</dbReference>
<dbReference type="GO" id="GO:0016491">
    <property type="term" value="F:oxidoreductase activity"/>
    <property type="evidence" value="ECO:0007669"/>
    <property type="project" value="UniProtKB-KW"/>
</dbReference>
<organism evidence="14 15">
    <name type="scientific">Candidatus Thermofonsia Clade 3 bacterium</name>
    <dbReference type="NCBI Taxonomy" id="2364212"/>
    <lineage>
        <taxon>Bacteria</taxon>
        <taxon>Bacillati</taxon>
        <taxon>Chloroflexota</taxon>
        <taxon>Candidatus Thermofontia</taxon>
        <taxon>Candidatus Thermofonsia Clade 3</taxon>
    </lineage>
</organism>
<sequence length="443" mass="48056">MDRHVLLRDVDVPDIREYDVYVANGGYAAWKKALTTMTPDEVINVVKDSGLRGRGGAGFPAGMKWSFIPKDIFPKYVVVNGDESEAGTFKDHQIIDGNPHQLIEGVALCAYAVQANTSYIYLRGEFYEPAQTLQRAIDEAYAHGMLGKNVLGSGFDLDVHIHLGAGAYICGEETALLSSLEGQLGQPRLRPPFPAVQGLYAKPTVINNVETLANVPPIVMHGAQWYRQYGTEKSPGTKVFCVSGRVNKPGNYELPLGKYTIRELIEMAGGTIDGRPVKGVLPAGSSAPILPAPLLDTKLDYESIQAAGSILGSASFVILDDTVDIVWAARKMVRFFKHESCGKCTPCREGTYWALKLYDKILSGHGTLADVDMIGEVAGQMAGKCFCLLGEFATSPMQSTLKHFRAEYEAFIANHQGGTMNGYADELIREGVIAGPEGVIAHH</sequence>
<dbReference type="Proteomes" id="UP000230790">
    <property type="component" value="Unassembled WGS sequence"/>
</dbReference>
<protein>
    <recommendedName>
        <fullName evidence="12">NADH-quinone oxidoreductase subunit F</fullName>
        <ecNumber evidence="12">7.1.1.-</ecNumber>
    </recommendedName>
</protein>
<keyword evidence="6 12" id="KW-0288">FMN</keyword>
<dbReference type="PROSITE" id="PS50206">
    <property type="entry name" value="RHODANESE_3"/>
    <property type="match status" value="1"/>
</dbReference>
<dbReference type="InterPro" id="IPR019554">
    <property type="entry name" value="Soluble_ligand-bd"/>
</dbReference>
<evidence type="ECO:0000256" key="3">
    <source>
        <dbReference type="ARBA" id="ARBA00007523"/>
    </source>
</evidence>
<keyword evidence="7 12" id="KW-0479">Metal-binding</keyword>
<dbReference type="GO" id="GO:0048038">
    <property type="term" value="F:quinone binding"/>
    <property type="evidence" value="ECO:0007669"/>
    <property type="project" value="UniProtKB-KW"/>
</dbReference>
<gene>
    <name evidence="14" type="ORF">CUN48_03035</name>
</gene>
<keyword evidence="8" id="KW-1278">Translocase</keyword>
<dbReference type="NCBIfam" id="TIGR01959">
    <property type="entry name" value="nuoF_fam"/>
    <property type="match status" value="1"/>
</dbReference>
<dbReference type="GO" id="GO:0008137">
    <property type="term" value="F:NADH dehydrogenase (ubiquinone) activity"/>
    <property type="evidence" value="ECO:0007669"/>
    <property type="project" value="InterPro"/>
</dbReference>
<dbReference type="NCBIfam" id="NF010120">
    <property type="entry name" value="PRK13596.1"/>
    <property type="match status" value="1"/>
</dbReference>
<keyword evidence="11 12" id="KW-0520">NAD</keyword>
<dbReference type="PANTHER" id="PTHR43578:SF3">
    <property type="entry name" value="NADH-QUINONE OXIDOREDUCTASE SUBUNIT F"/>
    <property type="match status" value="1"/>
</dbReference>
<keyword evidence="4 12" id="KW-0004">4Fe-4S</keyword>
<evidence type="ECO:0000259" key="13">
    <source>
        <dbReference type="PROSITE" id="PS50206"/>
    </source>
</evidence>
<keyword evidence="9 12" id="KW-0408">Iron</keyword>
<proteinExistence type="inferred from homology"/>
<dbReference type="FunFam" id="1.20.1440.230:FF:000001">
    <property type="entry name" value="Mitochondrial NADH dehydrogenase flavoprotein 1"/>
    <property type="match status" value="1"/>
</dbReference>
<comment type="cofactor">
    <cofactor evidence="2 12">
        <name>[4Fe-4S] cluster</name>
        <dbReference type="ChEBI" id="CHEBI:49883"/>
    </cofactor>
</comment>
<dbReference type="SUPFAM" id="SSF140490">
    <property type="entry name" value="Nqo1C-terminal domain-like"/>
    <property type="match status" value="1"/>
</dbReference>
<evidence type="ECO:0000313" key="14">
    <source>
        <dbReference type="EMBL" id="PJF48520.1"/>
    </source>
</evidence>
<dbReference type="Gene3D" id="1.20.1440.230">
    <property type="entry name" value="NADH-ubiquinone oxidoreductase 51kDa subunit, iron-sulphur binding domain"/>
    <property type="match status" value="1"/>
</dbReference>
<name>A0A2M8QFD6_9CHLR</name>
<dbReference type="EC" id="7.1.1.-" evidence="12"/>
<dbReference type="InterPro" id="IPR011538">
    <property type="entry name" value="Nuo51_FMN-bd"/>
</dbReference>
<dbReference type="Gene3D" id="3.10.20.600">
    <property type="match status" value="1"/>
</dbReference>
<dbReference type="Gene3D" id="3.40.50.11540">
    <property type="entry name" value="NADH-ubiquinone oxidoreductase 51kDa subunit"/>
    <property type="match status" value="1"/>
</dbReference>
<evidence type="ECO:0000256" key="12">
    <source>
        <dbReference type="RuleBase" id="RU364066"/>
    </source>
</evidence>
<dbReference type="SMART" id="SM00928">
    <property type="entry name" value="NADH_4Fe-4S"/>
    <property type="match status" value="1"/>
</dbReference>
<dbReference type="Pfam" id="PF01512">
    <property type="entry name" value="Complex1_51K"/>
    <property type="match status" value="1"/>
</dbReference>
<dbReference type="AlphaFoldDB" id="A0A2M8QFD6"/>
<comment type="similarity">
    <text evidence="3 12">Belongs to the complex I 51 kDa subunit family.</text>
</comment>
<evidence type="ECO:0000256" key="9">
    <source>
        <dbReference type="ARBA" id="ARBA00023004"/>
    </source>
</evidence>
<evidence type="ECO:0000256" key="10">
    <source>
        <dbReference type="ARBA" id="ARBA00023014"/>
    </source>
</evidence>
<dbReference type="FunFam" id="3.40.50.11540:FF:000001">
    <property type="entry name" value="NADH dehydrogenase [ubiquinone] flavoprotein 1, mitochondrial"/>
    <property type="match status" value="1"/>
</dbReference>
<keyword evidence="12" id="KW-0874">Quinone</keyword>
<keyword evidence="14" id="KW-0560">Oxidoreductase</keyword>
<keyword evidence="10 12" id="KW-0411">Iron-sulfur</keyword>
<evidence type="ECO:0000256" key="2">
    <source>
        <dbReference type="ARBA" id="ARBA00001966"/>
    </source>
</evidence>
<dbReference type="PROSITE" id="PS00645">
    <property type="entry name" value="COMPLEX1_51K_2"/>
    <property type="match status" value="1"/>
</dbReference>
<dbReference type="InterPro" id="IPR019575">
    <property type="entry name" value="Nuop51_4Fe4S-bd"/>
</dbReference>
<comment type="function">
    <text evidence="12">NDH-1 shuttles electrons from NADH, via FMN and iron-sulfur (Fe-S) centers, to quinones in the respiratory chain.</text>
</comment>
<accession>A0A2M8QFD6</accession>
<comment type="caution">
    <text evidence="14">The sequence shown here is derived from an EMBL/GenBank/DDBJ whole genome shotgun (WGS) entry which is preliminary data.</text>
</comment>
<comment type="catalytic activity">
    <reaction evidence="12">
        <text>a quinone + NADH + 5 H(+)(in) = a quinol + NAD(+) + 4 H(+)(out)</text>
        <dbReference type="Rhea" id="RHEA:57888"/>
        <dbReference type="ChEBI" id="CHEBI:15378"/>
        <dbReference type="ChEBI" id="CHEBI:24646"/>
        <dbReference type="ChEBI" id="CHEBI:57540"/>
        <dbReference type="ChEBI" id="CHEBI:57945"/>
        <dbReference type="ChEBI" id="CHEBI:132124"/>
    </reaction>
</comment>
<dbReference type="Pfam" id="PF10589">
    <property type="entry name" value="NADH_4Fe-4S"/>
    <property type="match status" value="1"/>
</dbReference>
<reference evidence="14 15" key="1">
    <citation type="submission" date="2017-11" db="EMBL/GenBank/DDBJ databases">
        <title>Evolution of Phototrophy in the Chloroflexi Phylum Driven by Horizontal Gene Transfer.</title>
        <authorList>
            <person name="Ward L.M."/>
            <person name="Hemp J."/>
            <person name="Shih P.M."/>
            <person name="Mcglynn S.E."/>
            <person name="Fischer W."/>
        </authorList>
    </citation>
    <scope>NUCLEOTIDE SEQUENCE [LARGE SCALE GENOMIC DNA]</scope>
    <source>
        <strain evidence="14">JP3_7</strain>
    </source>
</reference>
<dbReference type="EMBL" id="PGTN01000012">
    <property type="protein sequence ID" value="PJF48520.1"/>
    <property type="molecule type" value="Genomic_DNA"/>
</dbReference>
<evidence type="ECO:0000256" key="6">
    <source>
        <dbReference type="ARBA" id="ARBA00022643"/>
    </source>
</evidence>
<dbReference type="InterPro" id="IPR037225">
    <property type="entry name" value="Nuo51_FMN-bd_sf"/>
</dbReference>
<dbReference type="GO" id="GO:0051539">
    <property type="term" value="F:4 iron, 4 sulfur cluster binding"/>
    <property type="evidence" value="ECO:0007669"/>
    <property type="project" value="UniProtKB-UniRule"/>
</dbReference>
<keyword evidence="5 12" id="KW-0285">Flavoprotein</keyword>
<dbReference type="SUPFAM" id="SSF142019">
    <property type="entry name" value="Nqo1 FMN-binding domain-like"/>
    <property type="match status" value="1"/>
</dbReference>